<reference evidence="4" key="1">
    <citation type="submission" date="2023-03" db="EMBL/GenBank/DDBJ databases">
        <title>Massive genome expansion in bonnet fungi (Mycena s.s.) driven by repeated elements and novel gene families across ecological guilds.</title>
        <authorList>
            <consortium name="Lawrence Berkeley National Laboratory"/>
            <person name="Harder C.B."/>
            <person name="Miyauchi S."/>
            <person name="Viragh M."/>
            <person name="Kuo A."/>
            <person name="Thoen E."/>
            <person name="Andreopoulos B."/>
            <person name="Lu D."/>
            <person name="Skrede I."/>
            <person name="Drula E."/>
            <person name="Henrissat B."/>
            <person name="Morin E."/>
            <person name="Kohler A."/>
            <person name="Barry K."/>
            <person name="LaButti K."/>
            <person name="Morin E."/>
            <person name="Salamov A."/>
            <person name="Lipzen A."/>
            <person name="Mereny Z."/>
            <person name="Hegedus B."/>
            <person name="Baldrian P."/>
            <person name="Stursova M."/>
            <person name="Weitz H."/>
            <person name="Taylor A."/>
            <person name="Grigoriev I.V."/>
            <person name="Nagy L.G."/>
            <person name="Martin F."/>
            <person name="Kauserud H."/>
        </authorList>
    </citation>
    <scope>NUCLEOTIDE SEQUENCE</scope>
    <source>
        <strain evidence="4">CBHHK002</strain>
    </source>
</reference>
<protein>
    <recommendedName>
        <fullName evidence="3">Importin subunit beta-1/Transportin-1-like TPR repeats domain-containing protein</fullName>
    </recommendedName>
</protein>
<keyword evidence="2" id="KW-1133">Transmembrane helix</keyword>
<dbReference type="EMBL" id="JARIHO010000017">
    <property type="protein sequence ID" value="KAJ7348467.1"/>
    <property type="molecule type" value="Genomic_DNA"/>
</dbReference>
<name>A0AAD7A2V7_9AGAR</name>
<sequence>MTLVLELIKVAGKTSIVLQDALLIVGAFAAALETNFLPYIQLFLPYLYPALKVHKVHQPVLFCVSLHSIGGPEDLTFGLPSP</sequence>
<proteinExistence type="predicted"/>
<dbReference type="AlphaFoldDB" id="A0AAD7A2V7"/>
<organism evidence="4 5">
    <name type="scientific">Mycena albidolilacea</name>
    <dbReference type="NCBI Taxonomy" id="1033008"/>
    <lineage>
        <taxon>Eukaryota</taxon>
        <taxon>Fungi</taxon>
        <taxon>Dikarya</taxon>
        <taxon>Basidiomycota</taxon>
        <taxon>Agaricomycotina</taxon>
        <taxon>Agaricomycetes</taxon>
        <taxon>Agaricomycetidae</taxon>
        <taxon>Agaricales</taxon>
        <taxon>Marasmiineae</taxon>
        <taxon>Mycenaceae</taxon>
        <taxon>Mycena</taxon>
    </lineage>
</organism>
<evidence type="ECO:0000313" key="4">
    <source>
        <dbReference type="EMBL" id="KAJ7348467.1"/>
    </source>
</evidence>
<dbReference type="InterPro" id="IPR058584">
    <property type="entry name" value="IMB1_TNPO1-like_TPR"/>
</dbReference>
<dbReference type="Pfam" id="PF25574">
    <property type="entry name" value="TPR_IMB1"/>
    <property type="match status" value="1"/>
</dbReference>
<dbReference type="InterPro" id="IPR011989">
    <property type="entry name" value="ARM-like"/>
</dbReference>
<dbReference type="Gene3D" id="1.25.10.10">
    <property type="entry name" value="Leucine-rich Repeat Variant"/>
    <property type="match status" value="1"/>
</dbReference>
<keyword evidence="5" id="KW-1185">Reference proteome</keyword>
<accession>A0AAD7A2V7</accession>
<evidence type="ECO:0000256" key="2">
    <source>
        <dbReference type="SAM" id="Phobius"/>
    </source>
</evidence>
<evidence type="ECO:0000256" key="1">
    <source>
        <dbReference type="ARBA" id="ARBA00022737"/>
    </source>
</evidence>
<dbReference type="Proteomes" id="UP001218218">
    <property type="component" value="Unassembled WGS sequence"/>
</dbReference>
<keyword evidence="2" id="KW-0812">Transmembrane</keyword>
<feature type="transmembrane region" description="Helical" evidence="2">
    <location>
        <begin position="21"/>
        <end position="40"/>
    </location>
</feature>
<comment type="caution">
    <text evidence="4">The sequence shown here is derived from an EMBL/GenBank/DDBJ whole genome shotgun (WGS) entry which is preliminary data.</text>
</comment>
<evidence type="ECO:0000313" key="5">
    <source>
        <dbReference type="Proteomes" id="UP001218218"/>
    </source>
</evidence>
<keyword evidence="1" id="KW-0677">Repeat</keyword>
<gene>
    <name evidence="4" type="ORF">DFH08DRAFT_1000343</name>
</gene>
<evidence type="ECO:0000259" key="3">
    <source>
        <dbReference type="Pfam" id="PF25574"/>
    </source>
</evidence>
<keyword evidence="2" id="KW-0472">Membrane</keyword>
<feature type="domain" description="Importin subunit beta-1/Transportin-1-like TPR repeats" evidence="3">
    <location>
        <begin position="1"/>
        <end position="64"/>
    </location>
</feature>